<dbReference type="GO" id="GO:0004300">
    <property type="term" value="F:enoyl-CoA hydratase activity"/>
    <property type="evidence" value="ECO:0007669"/>
    <property type="project" value="UniProtKB-EC"/>
</dbReference>
<evidence type="ECO:0000313" key="4">
    <source>
        <dbReference type="Proteomes" id="UP000015462"/>
    </source>
</evidence>
<keyword evidence="3" id="KW-0456">Lyase</keyword>
<dbReference type="Proteomes" id="UP000015462">
    <property type="component" value="Unassembled WGS sequence"/>
</dbReference>
<organism evidence="3 4">
    <name type="scientific">Cycloclasticus pugetii</name>
    <dbReference type="NCBI Taxonomy" id="34068"/>
    <lineage>
        <taxon>Bacteria</taxon>
        <taxon>Pseudomonadati</taxon>
        <taxon>Pseudomonadota</taxon>
        <taxon>Gammaproteobacteria</taxon>
        <taxon>Thiotrichales</taxon>
        <taxon>Piscirickettsiaceae</taxon>
        <taxon>Cycloclasticus</taxon>
    </lineage>
</organism>
<dbReference type="Gene3D" id="3.90.226.10">
    <property type="entry name" value="2-enoyl-CoA Hydratase, Chain A, domain 1"/>
    <property type="match status" value="1"/>
</dbReference>
<dbReference type="InterPro" id="IPR051683">
    <property type="entry name" value="Enoyl-CoA_Hydratase/Isomerase"/>
</dbReference>
<dbReference type="SUPFAM" id="SSF52096">
    <property type="entry name" value="ClpP/crotonase"/>
    <property type="match status" value="1"/>
</dbReference>
<comment type="caution">
    <text evidence="3">The sequence shown here is derived from an EMBL/GenBank/DDBJ whole genome shotgun (WGS) entry which is preliminary data.</text>
</comment>
<name>A0AB33Z2H1_9GAMM</name>
<dbReference type="EC" id="4.2.1.17" evidence="3"/>
<dbReference type="CDD" id="cd06558">
    <property type="entry name" value="crotonase-like"/>
    <property type="match status" value="1"/>
</dbReference>
<keyword evidence="4" id="KW-1185">Reference proteome</keyword>
<dbReference type="PANTHER" id="PTHR42964">
    <property type="entry name" value="ENOYL-COA HYDRATASE"/>
    <property type="match status" value="1"/>
</dbReference>
<comment type="similarity">
    <text evidence="1 2">Belongs to the enoyl-CoA hydratase/isomerase family.</text>
</comment>
<dbReference type="PROSITE" id="PS00166">
    <property type="entry name" value="ENOYL_COA_HYDRATASE"/>
    <property type="match status" value="1"/>
</dbReference>
<dbReference type="InterPro" id="IPR001753">
    <property type="entry name" value="Enoyl-CoA_hydra/iso"/>
</dbReference>
<dbReference type="InterPro" id="IPR029045">
    <property type="entry name" value="ClpP/crotonase-like_dom_sf"/>
</dbReference>
<dbReference type="InterPro" id="IPR014748">
    <property type="entry name" value="Enoyl-CoA_hydra_C"/>
</dbReference>
<dbReference type="Pfam" id="PF00378">
    <property type="entry name" value="ECH_1"/>
    <property type="match status" value="1"/>
</dbReference>
<evidence type="ECO:0000256" key="1">
    <source>
        <dbReference type="ARBA" id="ARBA00005254"/>
    </source>
</evidence>
<evidence type="ECO:0000256" key="2">
    <source>
        <dbReference type="RuleBase" id="RU003707"/>
    </source>
</evidence>
<dbReference type="InterPro" id="IPR018376">
    <property type="entry name" value="Enoyl-CoA_hyd/isom_CS"/>
</dbReference>
<reference evidence="3 4" key="1">
    <citation type="journal article" date="2013" name="Genome Announc.">
        <title>Genome Sequence of the Pyrene- and Fluoranthene-Degrading Bacterium Cycloclasticus sp. Strain PY97M.</title>
        <authorList>
            <person name="Cui Z."/>
            <person name="Xu G."/>
            <person name="Li Q."/>
            <person name="Gao W."/>
            <person name="Zheng L."/>
        </authorList>
    </citation>
    <scope>NUCLEOTIDE SEQUENCE [LARGE SCALE GENOMIC DNA]</scope>
    <source>
        <strain evidence="3 4">PY97M</strain>
    </source>
</reference>
<dbReference type="AlphaFoldDB" id="A0AB33Z2H1"/>
<evidence type="ECO:0000313" key="3">
    <source>
        <dbReference type="EMBL" id="EPD13399.1"/>
    </source>
</evidence>
<dbReference type="PANTHER" id="PTHR42964:SF1">
    <property type="entry name" value="POLYKETIDE BIOSYNTHESIS ENOYL-COA HYDRATASE PKSH-RELATED"/>
    <property type="match status" value="1"/>
</dbReference>
<dbReference type="Gene3D" id="1.10.12.10">
    <property type="entry name" value="Lyase 2-enoyl-coa Hydratase, Chain A, domain 2"/>
    <property type="match status" value="1"/>
</dbReference>
<dbReference type="EMBL" id="ASHL01000003">
    <property type="protein sequence ID" value="EPD13399.1"/>
    <property type="molecule type" value="Genomic_DNA"/>
</dbReference>
<gene>
    <name evidence="3" type="ORF">L196_05086</name>
</gene>
<dbReference type="NCBIfam" id="NF005675">
    <property type="entry name" value="PRK07468.1"/>
    <property type="match status" value="1"/>
</dbReference>
<sequence length="264" mass="28487">MESTVQYKNIIMDIDDRGVAYVTFNRPIVHNAMSADFIQEMQHICATVELDAAVRVVVLTGAGKTFCAGGDLKWMESNISKTRAQRVEETSKLAKMLAALNNLSKPIIGRIQGPAYGGGVGMVSVCDISIGVETAKFALTEVKLGLTPATISPYVVKRIGAANARRNFLNARVFGATEAKTIGLLTDVVTVGELDQAIETEVKMILKCAPGAIASTKKLIDYVDTHTAEENAIYTADNLADAWETEEGKEGIEAFLNKRKASWA</sequence>
<proteinExistence type="inferred from homology"/>
<protein>
    <submittedName>
        <fullName evidence="3">Enoyl-CoA hydratase</fullName>
        <ecNumber evidence="3">4.2.1.17</ecNumber>
    </submittedName>
</protein>
<accession>A0AB33Z2H1</accession>